<dbReference type="GO" id="GO:0005096">
    <property type="term" value="F:GTPase activator activity"/>
    <property type="evidence" value="ECO:0007669"/>
    <property type="project" value="UniProtKB-KW"/>
</dbReference>
<dbReference type="PROSITE" id="PS50003">
    <property type="entry name" value="PH_DOMAIN"/>
    <property type="match status" value="1"/>
</dbReference>
<proteinExistence type="predicted"/>
<dbReference type="InParanoid" id="A0A672KT08"/>
<dbReference type="InterPro" id="IPR000198">
    <property type="entry name" value="RhoGAP_dom"/>
</dbReference>
<dbReference type="Gene3D" id="2.30.29.30">
    <property type="entry name" value="Pleckstrin-homology domain (PH domain)/Phosphotyrosine-binding domain (PTB)"/>
    <property type="match status" value="1"/>
</dbReference>
<dbReference type="PANTHER" id="PTHR12552">
    <property type="entry name" value="OLIGOPHRENIN 1"/>
    <property type="match status" value="1"/>
</dbReference>
<name>A0A672KT08_SINGR</name>
<dbReference type="InterPro" id="IPR004148">
    <property type="entry name" value="BAR_dom"/>
</dbReference>
<dbReference type="SUPFAM" id="SSF48350">
    <property type="entry name" value="GTPase activation domain, GAP"/>
    <property type="match status" value="1"/>
</dbReference>
<dbReference type="Proteomes" id="UP000472262">
    <property type="component" value="Unassembled WGS sequence"/>
</dbReference>
<evidence type="ECO:0000313" key="6">
    <source>
        <dbReference type="Proteomes" id="UP000472262"/>
    </source>
</evidence>
<dbReference type="Gene3D" id="1.20.1270.60">
    <property type="entry name" value="Arfaptin homology (AH) domain/BAR domain"/>
    <property type="match status" value="1"/>
</dbReference>
<feature type="region of interest" description="Disordered" evidence="2">
    <location>
        <begin position="472"/>
        <end position="561"/>
    </location>
</feature>
<dbReference type="Gene3D" id="1.10.555.10">
    <property type="entry name" value="Rho GTPase activation protein"/>
    <property type="match status" value="1"/>
</dbReference>
<evidence type="ECO:0000313" key="5">
    <source>
        <dbReference type="Ensembl" id="ENSSGRP00000012947.1"/>
    </source>
</evidence>
<dbReference type="SUPFAM" id="SSF50729">
    <property type="entry name" value="PH domain-like"/>
    <property type="match status" value="1"/>
</dbReference>
<sequence length="632" mass="71953">KFEYIGDAKTDDEKCIDESLQEFSSFLRNLEDQRDLMMRNITETLMKPLEKFRKEHLGSAKAERKRYEKETEKYYSSLEKLLSMSAKKKEPQLQEADMSVEATRQHFQESSLEYVCKLQEIQERKKFECVEPMLAFFQTVFTFYHQGYELAKDFDHYKKALQINIQNTRSRFEGTRSEVYELMKRIKESPQEYRQTSPISSEGYLYVQEKRPPPFGSSWVKRYCTFVKEQKILHMKTFDQRSGGKLGETESVTIKSRVRKTTDTLDRRFCLDIEITDRPSAVLTVQALSEDDYRFWMHAMGGKESMLYLNRTHSRERGIDAQLDDVGITFVKNSINAIETRGINDQGLYRVVGVSSKVQKLLSSMIDEKSSEIDLAASEDWDVKTITSALKLYLRSLPEPLMTYKLYKEFIVPAKSATPESRVQAIHCLVHKLPERNRLVLSLVTKHLPSQNALGVGTVADPSEMERKKRNIFGHAPSSSPSLATTASTRQSKRLSRQNRPLAVYNPQVLDIQTVSPSSESPALVNDETSVGSNESVSSQFSNASGTPPKKSKNHHATISSSLPETTGICTAIASWMNSASPASVTPVKPGSVGTEKNKPEESLSEFGWFWLNLFRKHSLTVSLILRTPSLT</sequence>
<dbReference type="Pfam" id="PF00620">
    <property type="entry name" value="RhoGAP"/>
    <property type="match status" value="1"/>
</dbReference>
<feature type="compositionally biased region" description="Low complexity" evidence="2">
    <location>
        <begin position="476"/>
        <end position="489"/>
    </location>
</feature>
<dbReference type="OMA" id="CTAIASW"/>
<dbReference type="SUPFAM" id="SSF103657">
    <property type="entry name" value="BAR/IMD domain-like"/>
    <property type="match status" value="1"/>
</dbReference>
<dbReference type="PANTHER" id="PTHR12552:SF5">
    <property type="entry name" value="RHO GTPASE-ACTIVATING PROTEIN 10"/>
    <property type="match status" value="1"/>
</dbReference>
<dbReference type="FunFam" id="1.20.1270.60:FF:000001">
    <property type="entry name" value="Rho GTPase-activating protein 26"/>
    <property type="match status" value="1"/>
</dbReference>
<feature type="domain" description="PH" evidence="3">
    <location>
        <begin position="198"/>
        <end position="305"/>
    </location>
</feature>
<dbReference type="InterPro" id="IPR008936">
    <property type="entry name" value="Rho_GTPase_activation_prot"/>
</dbReference>
<evidence type="ECO:0000256" key="2">
    <source>
        <dbReference type="SAM" id="MobiDB-lite"/>
    </source>
</evidence>
<dbReference type="Ensembl" id="ENSSGRT00000014013.1">
    <property type="protein sequence ID" value="ENSSGRP00000012947.1"/>
    <property type="gene ID" value="ENSSGRG00000008260.1"/>
</dbReference>
<dbReference type="InterPro" id="IPR027267">
    <property type="entry name" value="AH/BAR_dom_sf"/>
</dbReference>
<evidence type="ECO:0000259" key="4">
    <source>
        <dbReference type="PROSITE" id="PS50238"/>
    </source>
</evidence>
<dbReference type="Pfam" id="PF16746">
    <property type="entry name" value="BAR_3"/>
    <property type="match status" value="1"/>
</dbReference>
<dbReference type="GO" id="GO:0005737">
    <property type="term" value="C:cytoplasm"/>
    <property type="evidence" value="ECO:0007669"/>
    <property type="project" value="InterPro"/>
</dbReference>
<evidence type="ECO:0000259" key="3">
    <source>
        <dbReference type="PROSITE" id="PS50003"/>
    </source>
</evidence>
<dbReference type="InterPro" id="IPR001849">
    <property type="entry name" value="PH_domain"/>
</dbReference>
<dbReference type="FunFam" id="2.30.29.30:FF:000157">
    <property type="entry name" value="Putative rho GTPase-activating protein 10"/>
    <property type="match status" value="1"/>
</dbReference>
<dbReference type="InterPro" id="IPR011993">
    <property type="entry name" value="PH-like_dom_sf"/>
</dbReference>
<dbReference type="PROSITE" id="PS50238">
    <property type="entry name" value="RHOGAP"/>
    <property type="match status" value="1"/>
</dbReference>
<dbReference type="Pfam" id="PF00169">
    <property type="entry name" value="PH"/>
    <property type="match status" value="1"/>
</dbReference>
<protein>
    <submittedName>
        <fullName evidence="5">Rho GTPase-activating protein 10-like</fullName>
    </submittedName>
</protein>
<dbReference type="CDD" id="cd01249">
    <property type="entry name" value="BAR-PH_GRAF_family"/>
    <property type="match status" value="1"/>
</dbReference>
<keyword evidence="6" id="KW-1185">Reference proteome</keyword>
<dbReference type="InterPro" id="IPR047225">
    <property type="entry name" value="PH_GRAF"/>
</dbReference>
<feature type="compositionally biased region" description="Polar residues" evidence="2">
    <location>
        <begin position="511"/>
        <end position="546"/>
    </location>
</feature>
<keyword evidence="1" id="KW-0343">GTPase activation</keyword>
<dbReference type="InterPro" id="IPR047234">
    <property type="entry name" value="GRAF_fam"/>
</dbReference>
<accession>A0A672KT08</accession>
<dbReference type="GO" id="GO:0007165">
    <property type="term" value="P:signal transduction"/>
    <property type="evidence" value="ECO:0007669"/>
    <property type="project" value="InterPro"/>
</dbReference>
<evidence type="ECO:0000256" key="1">
    <source>
        <dbReference type="ARBA" id="ARBA00022468"/>
    </source>
</evidence>
<dbReference type="SMART" id="SM00324">
    <property type="entry name" value="RhoGAP"/>
    <property type="match status" value="1"/>
</dbReference>
<gene>
    <name evidence="5" type="primary">LOC107598758</name>
</gene>
<dbReference type="AlphaFoldDB" id="A0A672KT08"/>
<reference evidence="5" key="2">
    <citation type="submission" date="2025-09" db="UniProtKB">
        <authorList>
            <consortium name="Ensembl"/>
        </authorList>
    </citation>
    <scope>IDENTIFICATION</scope>
</reference>
<feature type="domain" description="Rho-GAP" evidence="4">
    <location>
        <begin position="321"/>
        <end position="510"/>
    </location>
</feature>
<reference evidence="5" key="1">
    <citation type="submission" date="2025-08" db="UniProtKB">
        <authorList>
            <consortium name="Ensembl"/>
        </authorList>
    </citation>
    <scope>IDENTIFICATION</scope>
</reference>
<organism evidence="5 6">
    <name type="scientific">Sinocyclocheilus grahami</name>
    <name type="common">Dianchi golden-line fish</name>
    <name type="synonym">Barbus grahami</name>
    <dbReference type="NCBI Taxonomy" id="75366"/>
    <lineage>
        <taxon>Eukaryota</taxon>
        <taxon>Metazoa</taxon>
        <taxon>Chordata</taxon>
        <taxon>Craniata</taxon>
        <taxon>Vertebrata</taxon>
        <taxon>Euteleostomi</taxon>
        <taxon>Actinopterygii</taxon>
        <taxon>Neopterygii</taxon>
        <taxon>Teleostei</taxon>
        <taxon>Ostariophysi</taxon>
        <taxon>Cypriniformes</taxon>
        <taxon>Cyprinidae</taxon>
        <taxon>Cyprininae</taxon>
        <taxon>Sinocyclocheilus</taxon>
    </lineage>
</organism>